<dbReference type="RefSeq" id="WP_248266679.1">
    <property type="nucleotide sequence ID" value="NZ_CP096034.1"/>
</dbReference>
<feature type="compositionally biased region" description="Basic residues" evidence="1">
    <location>
        <begin position="370"/>
        <end position="379"/>
    </location>
</feature>
<reference evidence="2 3" key="1">
    <citation type="submission" date="2022-04" db="EMBL/GenBank/DDBJ databases">
        <title>Mechanism of arsenic methylation and mitigation arsenic toxicity by Bacillus sp. LH14 from an Arsenic-Contaminated Paddy Soil.</title>
        <authorList>
            <person name="Wang D."/>
        </authorList>
    </citation>
    <scope>NUCLEOTIDE SEQUENCE [LARGE SCALE GENOMIC DNA]</scope>
    <source>
        <strain evidence="2 3">LH14</strain>
    </source>
</reference>
<sequence length="404" mass="44880">MSQVMEVIGAWVNAIGTISSAISSTPMRGLKGENRKRWEDLSFQLDFGGNTFQAIGNIIEAFLGEPSVLEDAGEIIQASGNVTVLFSLLAAEAEEEKEEVAKDADRAIKLNITGNAQQAFGGLIAALEEVSSDDFDVSGFMGNFLQAIGNTLQVLAGFVELEIEDLKDYLEETGQVEVPSDLSDGVIFDVLQEYHGSAPVSESSELSDGIIFDEVQEYTGRLPEEDTVELKNKIEVHNGKISELSSESSNEEILNEIEYLFGRIPDYEPIETHDELISRQQDESISSEQGGPSDLSDGVIFDVLQQYAEETETNPLVKEYEELALLLKYSGSWIQAGGSIISVYSEQKELFKTNAEQKEQEKQELEENKNHRRRNKKKKSVENKVESNHVKSKTLDYTEIKKKS</sequence>
<dbReference type="EMBL" id="CP096034">
    <property type="protein sequence ID" value="UPM53410.1"/>
    <property type="molecule type" value="Genomic_DNA"/>
</dbReference>
<evidence type="ECO:0000256" key="1">
    <source>
        <dbReference type="SAM" id="MobiDB-lite"/>
    </source>
</evidence>
<name>A0ABY4JK68_9BACI</name>
<feature type="region of interest" description="Disordered" evidence="1">
    <location>
        <begin position="355"/>
        <end position="404"/>
    </location>
</feature>
<protein>
    <submittedName>
        <fullName evidence="2">Uncharacterized protein</fullName>
    </submittedName>
</protein>
<proteinExistence type="predicted"/>
<dbReference type="InterPro" id="IPR054224">
    <property type="entry name" value="DUF6944"/>
</dbReference>
<feature type="region of interest" description="Disordered" evidence="1">
    <location>
        <begin position="276"/>
        <end position="296"/>
    </location>
</feature>
<dbReference type="Pfam" id="PF22116">
    <property type="entry name" value="DUF6944"/>
    <property type="match status" value="1"/>
</dbReference>
<feature type="compositionally biased region" description="Basic and acidic residues" evidence="1">
    <location>
        <begin position="355"/>
        <end position="369"/>
    </location>
</feature>
<keyword evidence="3" id="KW-1185">Reference proteome</keyword>
<gene>
    <name evidence="2" type="ORF">MY490_16655</name>
</gene>
<feature type="compositionally biased region" description="Basic and acidic residues" evidence="1">
    <location>
        <begin position="380"/>
        <end position="404"/>
    </location>
</feature>
<organism evidence="2 3">
    <name type="scientific">Gottfriedia acidiceleris</name>
    <dbReference type="NCBI Taxonomy" id="371036"/>
    <lineage>
        <taxon>Bacteria</taxon>
        <taxon>Bacillati</taxon>
        <taxon>Bacillota</taxon>
        <taxon>Bacilli</taxon>
        <taxon>Bacillales</taxon>
        <taxon>Bacillaceae</taxon>
        <taxon>Gottfriedia</taxon>
    </lineage>
</organism>
<dbReference type="Proteomes" id="UP000830639">
    <property type="component" value="Chromosome"/>
</dbReference>
<evidence type="ECO:0000313" key="2">
    <source>
        <dbReference type="EMBL" id="UPM53410.1"/>
    </source>
</evidence>
<accession>A0ABY4JK68</accession>
<evidence type="ECO:0000313" key="3">
    <source>
        <dbReference type="Proteomes" id="UP000830639"/>
    </source>
</evidence>